<name>A0A0E0GP03_ORYNI</name>
<organism evidence="2">
    <name type="scientific">Oryza nivara</name>
    <name type="common">Indian wild rice</name>
    <name type="synonym">Oryza sativa f. spontanea</name>
    <dbReference type="NCBI Taxonomy" id="4536"/>
    <lineage>
        <taxon>Eukaryota</taxon>
        <taxon>Viridiplantae</taxon>
        <taxon>Streptophyta</taxon>
        <taxon>Embryophyta</taxon>
        <taxon>Tracheophyta</taxon>
        <taxon>Spermatophyta</taxon>
        <taxon>Magnoliopsida</taxon>
        <taxon>Liliopsida</taxon>
        <taxon>Poales</taxon>
        <taxon>Poaceae</taxon>
        <taxon>BOP clade</taxon>
        <taxon>Oryzoideae</taxon>
        <taxon>Oryzeae</taxon>
        <taxon>Oryzinae</taxon>
        <taxon>Oryza</taxon>
    </lineage>
</organism>
<dbReference type="Proteomes" id="UP000006591">
    <property type="component" value="Chromosome 3"/>
</dbReference>
<keyword evidence="3" id="KW-1185">Reference proteome</keyword>
<sequence>MPMPALLARQGRQAQPARQRQLLRSPPPHSIRRNSRTIQRRKDPSHSVCKRYMALFLRRV</sequence>
<dbReference type="Gramene" id="ONIVA03G22900.3">
    <property type="protein sequence ID" value="ONIVA03G22900.3"/>
    <property type="gene ID" value="ONIVA03G22900"/>
</dbReference>
<proteinExistence type="predicted"/>
<reference evidence="2" key="2">
    <citation type="submission" date="2018-04" db="EMBL/GenBank/DDBJ databases">
        <title>OnivRS2 (Oryza nivara Reference Sequence Version 2).</title>
        <authorList>
            <person name="Zhang J."/>
            <person name="Kudrna D."/>
            <person name="Lee S."/>
            <person name="Talag J."/>
            <person name="Rajasekar S."/>
            <person name="Welchert J."/>
            <person name="Hsing Y.-I."/>
            <person name="Wing R.A."/>
        </authorList>
    </citation>
    <scope>NUCLEOTIDE SEQUENCE [LARGE SCALE GENOMIC DNA]</scope>
    <source>
        <strain evidence="2">SL10</strain>
    </source>
</reference>
<reference evidence="2" key="1">
    <citation type="submission" date="2015-04" db="UniProtKB">
        <authorList>
            <consortium name="EnsemblPlants"/>
        </authorList>
    </citation>
    <scope>IDENTIFICATION</scope>
    <source>
        <strain evidence="2">SL10</strain>
    </source>
</reference>
<feature type="region of interest" description="Disordered" evidence="1">
    <location>
        <begin position="1"/>
        <end position="46"/>
    </location>
</feature>
<dbReference type="AlphaFoldDB" id="A0A0E0GP03"/>
<evidence type="ECO:0000313" key="2">
    <source>
        <dbReference type="EnsemblPlants" id="ONIVA03G22900.3"/>
    </source>
</evidence>
<evidence type="ECO:0000313" key="3">
    <source>
        <dbReference type="Proteomes" id="UP000006591"/>
    </source>
</evidence>
<dbReference type="EnsemblPlants" id="ONIVA03G22900.3">
    <property type="protein sequence ID" value="ONIVA03G22900.3"/>
    <property type="gene ID" value="ONIVA03G22900"/>
</dbReference>
<evidence type="ECO:0000256" key="1">
    <source>
        <dbReference type="SAM" id="MobiDB-lite"/>
    </source>
</evidence>
<accession>A0A0E0GP03</accession>
<feature type="compositionally biased region" description="Low complexity" evidence="1">
    <location>
        <begin position="1"/>
        <end position="24"/>
    </location>
</feature>
<feature type="compositionally biased region" description="Basic residues" evidence="1">
    <location>
        <begin position="30"/>
        <end position="39"/>
    </location>
</feature>
<protein>
    <submittedName>
        <fullName evidence="2">Uncharacterized protein</fullName>
    </submittedName>
</protein>
<dbReference type="HOGENOM" id="CLU_2945720_0_0_1"/>